<protein>
    <submittedName>
        <fullName evidence="1">Charged multivesicular body protein 1</fullName>
    </submittedName>
</protein>
<dbReference type="GO" id="GO:1904902">
    <property type="term" value="P:ESCRT III complex assembly"/>
    <property type="evidence" value="ECO:0007669"/>
    <property type="project" value="EnsemblFungi"/>
</dbReference>
<dbReference type="GO" id="GO:0006623">
    <property type="term" value="P:protein targeting to vacuole"/>
    <property type="evidence" value="ECO:0007669"/>
    <property type="project" value="EnsemblFungi"/>
</dbReference>
<reference evidence="1 2" key="1">
    <citation type="submission" date="2016-10" db="EMBL/GenBank/DDBJ databases">
        <title>The genome of Paramicrosporidium saccamoebae is the missing link in understanding Cryptomycota and Microsporidia evolution.</title>
        <authorList>
            <person name="Quandt C.A."/>
            <person name="Beaudet D."/>
            <person name="Corsaro D."/>
            <person name="Michel R."/>
            <person name="Corradi N."/>
            <person name="James T."/>
        </authorList>
    </citation>
    <scope>NUCLEOTIDE SEQUENCE [LARGE SCALE GENOMIC DNA]</scope>
    <source>
        <strain evidence="1 2">KSL3</strain>
    </source>
</reference>
<dbReference type="OrthoDB" id="10266568at2759"/>
<dbReference type="AlphaFoldDB" id="A0A2H9TPM1"/>
<dbReference type="PANTHER" id="PTHR10476">
    <property type="entry name" value="CHARGED MULTIVESICULAR BODY PROTEIN"/>
    <property type="match status" value="1"/>
</dbReference>
<organism evidence="1 2">
    <name type="scientific">Paramicrosporidium saccamoebae</name>
    <dbReference type="NCBI Taxonomy" id="1246581"/>
    <lineage>
        <taxon>Eukaryota</taxon>
        <taxon>Fungi</taxon>
        <taxon>Fungi incertae sedis</taxon>
        <taxon>Cryptomycota</taxon>
        <taxon>Cryptomycota incertae sedis</taxon>
        <taxon>Paramicrosporidium</taxon>
    </lineage>
</organism>
<evidence type="ECO:0000313" key="1">
    <source>
        <dbReference type="EMBL" id="PJF19701.1"/>
    </source>
</evidence>
<dbReference type="GO" id="GO:0005770">
    <property type="term" value="C:late endosome"/>
    <property type="evidence" value="ECO:0007669"/>
    <property type="project" value="EnsemblFungi"/>
</dbReference>
<gene>
    <name evidence="1" type="ORF">PSACC_00480</name>
</gene>
<keyword evidence="2" id="KW-1185">Reference proteome</keyword>
<dbReference type="GO" id="GO:0032511">
    <property type="term" value="P:late endosome to vacuole transport via multivesicular body sorting pathway"/>
    <property type="evidence" value="ECO:0007669"/>
    <property type="project" value="EnsemblFungi"/>
</dbReference>
<dbReference type="Gene3D" id="6.10.140.1230">
    <property type="match status" value="1"/>
</dbReference>
<name>A0A2H9TPM1_9FUNG</name>
<proteinExistence type="predicted"/>
<accession>A0A2H9TPM1</accession>
<dbReference type="InterPro" id="IPR005024">
    <property type="entry name" value="Snf7_fam"/>
</dbReference>
<comment type="caution">
    <text evidence="1">The sequence shown here is derived from an EMBL/GenBank/DDBJ whole genome shotgun (WGS) entry which is preliminary data.</text>
</comment>
<dbReference type="STRING" id="1246581.A0A2H9TPM1"/>
<sequence length="176" mass="19015">MARNARKCEKEEAAQKIQAIEKGNPEMARIYATNAIRKKNEALNYLKMSARFDTVASQISSAVTTGMVSKTMSNVVSGLEKAVATDNVEKVYPRRISGFDHSTSYMDSAMSTSGQLTTPMDQVDELIQQVGDSHGLDVKMALRSSEAPSGSPIANASVADQNDELTQRLNALRGGI</sequence>
<dbReference type="EMBL" id="MTSL01000046">
    <property type="protein sequence ID" value="PJF19701.1"/>
    <property type="molecule type" value="Genomic_DNA"/>
</dbReference>
<dbReference type="Proteomes" id="UP000240830">
    <property type="component" value="Unassembled WGS sequence"/>
</dbReference>
<evidence type="ECO:0000313" key="2">
    <source>
        <dbReference type="Proteomes" id="UP000240830"/>
    </source>
</evidence>